<feature type="domain" description="Zn(2)-C6 fungal-type" evidence="6">
    <location>
        <begin position="23"/>
        <end position="54"/>
    </location>
</feature>
<evidence type="ECO:0000259" key="6">
    <source>
        <dbReference type="PROSITE" id="PS00463"/>
    </source>
</evidence>
<keyword evidence="2" id="KW-0805">Transcription regulation</keyword>
<evidence type="ECO:0000256" key="2">
    <source>
        <dbReference type="ARBA" id="ARBA00023015"/>
    </source>
</evidence>
<dbReference type="GO" id="GO:0000981">
    <property type="term" value="F:DNA-binding transcription factor activity, RNA polymerase II-specific"/>
    <property type="evidence" value="ECO:0007669"/>
    <property type="project" value="InterPro"/>
</dbReference>
<dbReference type="InterPro" id="IPR036864">
    <property type="entry name" value="Zn2-C6_fun-type_DNA-bd_sf"/>
</dbReference>
<dbReference type="InterPro" id="IPR001138">
    <property type="entry name" value="Zn2Cys6_DnaBD"/>
</dbReference>
<keyword evidence="1" id="KW-0479">Metal-binding</keyword>
<keyword evidence="8" id="KW-1185">Reference proteome</keyword>
<dbReference type="SUPFAM" id="SSF57701">
    <property type="entry name" value="Zn2/Cys6 DNA-binding domain"/>
    <property type="match status" value="1"/>
</dbReference>
<dbReference type="PANTHER" id="PTHR47840:SF1">
    <property type="entry name" value="ZN(II)2CYS6 TRANSCRIPTION FACTOR (EUROFUNG)"/>
    <property type="match status" value="1"/>
</dbReference>
<evidence type="ECO:0000256" key="3">
    <source>
        <dbReference type="ARBA" id="ARBA00023125"/>
    </source>
</evidence>
<keyword evidence="5" id="KW-0539">Nucleus</keyword>
<dbReference type="EMBL" id="LHQQ01000243">
    <property type="protein sequence ID" value="KOS38618.1"/>
    <property type="molecule type" value="Genomic_DNA"/>
</dbReference>
<gene>
    <name evidence="7" type="ORF">ACN38_g10567</name>
</gene>
<dbReference type="STRING" id="229535.A0A0M8NTT5"/>
<evidence type="ECO:0000256" key="1">
    <source>
        <dbReference type="ARBA" id="ARBA00022723"/>
    </source>
</evidence>
<dbReference type="OrthoDB" id="5392779at2759"/>
<comment type="caution">
    <text evidence="7">The sequence shown here is derived from an EMBL/GenBank/DDBJ whole genome shotgun (WGS) entry which is preliminary data.</text>
</comment>
<accession>A0A0M8NTT5</accession>
<evidence type="ECO:0000256" key="4">
    <source>
        <dbReference type="ARBA" id="ARBA00023163"/>
    </source>
</evidence>
<keyword evidence="3" id="KW-0238">DNA-binding</keyword>
<reference evidence="7 8" key="1">
    <citation type="submission" date="2015-08" db="EMBL/GenBank/DDBJ databases">
        <title>Genome sequencing of Penicillium nordicum.</title>
        <authorList>
            <person name="Nguyen H.D."/>
            <person name="Seifert K.A."/>
        </authorList>
    </citation>
    <scope>NUCLEOTIDE SEQUENCE [LARGE SCALE GENOMIC DNA]</scope>
    <source>
        <strain evidence="7 8">DAOMC 185683</strain>
    </source>
</reference>
<dbReference type="GO" id="GO:0003677">
    <property type="term" value="F:DNA binding"/>
    <property type="evidence" value="ECO:0007669"/>
    <property type="project" value="UniProtKB-KW"/>
</dbReference>
<dbReference type="Proteomes" id="UP000037696">
    <property type="component" value="Unassembled WGS sequence"/>
</dbReference>
<dbReference type="InterPro" id="IPR007219">
    <property type="entry name" value="XnlR_reg_dom"/>
</dbReference>
<keyword evidence="4" id="KW-0804">Transcription</keyword>
<dbReference type="CDD" id="cd12148">
    <property type="entry name" value="fungal_TF_MHR"/>
    <property type="match status" value="1"/>
</dbReference>
<sequence length="615" mass="69874">MSSLSSSREPAQKRRKIRKGTFSCWECKNRKIRCHFTTSSATICAFCQSKGTGCISQECPNPQGIGYQAVEQRLDHVEGLVAQLVQHRVALSPSQSPLVSQQVNKNLLIDTVDSRAIQFHKPNNNVTPERGSLSHVQSLLPSAVILKRILNRNPLRVRPFHLLLCPASPTQVDHRSPSDSDQPVHLAQSIIQLALCLQQPTQNVLDLRFDQPSQQMGDYFIGVASRYITSQDLLVSSLDGLETLILEAHFHIRVGSLRNAWLLFRRALGIAGLLGLPCRKHGTNNRAESIWFRLAYSDRFLSLMLGLPFVDVDCHLTRTRQIVADQWSDQLERIHVVVAGRIIARNLRMQKRHGGQHEIQESPGNELQETQDIDLQLKKTSRIPPVRWWASSSLGDGTLDVNSPEQFTRLLTQIHQFYLVVSLYQPYLLEHLCLESTAHRQMVARPLPNHMYSKMAVLCASREVLVHFGMFRTALEHIPYRGFMEKAFSSALCLLLIHMDGHRLKTENVLEHQRPRDLAVIADVIHVMEEISDVHKDSLTQSYVKILSALVRMEEYAAHGAEYLTWLEPETPENNNSQSTIEDQSMSFPLPYFGRFHVSREISPTPPNYDYGFGM</sequence>
<dbReference type="PANTHER" id="PTHR47840">
    <property type="entry name" value="ZN(II)2CYS6 TRANSCRIPTION FACTOR (EUROFUNG)-RELATED"/>
    <property type="match status" value="1"/>
</dbReference>
<name>A0A0M8NTT5_9EURO</name>
<evidence type="ECO:0000313" key="8">
    <source>
        <dbReference type="Proteomes" id="UP000037696"/>
    </source>
</evidence>
<proteinExistence type="predicted"/>
<dbReference type="Gene3D" id="4.10.240.10">
    <property type="entry name" value="Zn(2)-C6 fungal-type DNA-binding domain"/>
    <property type="match status" value="1"/>
</dbReference>
<protein>
    <recommendedName>
        <fullName evidence="6">Zn(2)-C6 fungal-type domain-containing protein</fullName>
    </recommendedName>
</protein>
<dbReference type="GO" id="GO:0008270">
    <property type="term" value="F:zinc ion binding"/>
    <property type="evidence" value="ECO:0007669"/>
    <property type="project" value="InterPro"/>
</dbReference>
<dbReference type="GO" id="GO:0006351">
    <property type="term" value="P:DNA-templated transcription"/>
    <property type="evidence" value="ECO:0007669"/>
    <property type="project" value="InterPro"/>
</dbReference>
<dbReference type="PROSITE" id="PS00463">
    <property type="entry name" value="ZN2_CY6_FUNGAL_1"/>
    <property type="match status" value="1"/>
</dbReference>
<evidence type="ECO:0000256" key="5">
    <source>
        <dbReference type="ARBA" id="ARBA00023242"/>
    </source>
</evidence>
<organism evidence="7 8">
    <name type="scientific">Penicillium nordicum</name>
    <dbReference type="NCBI Taxonomy" id="229535"/>
    <lineage>
        <taxon>Eukaryota</taxon>
        <taxon>Fungi</taxon>
        <taxon>Dikarya</taxon>
        <taxon>Ascomycota</taxon>
        <taxon>Pezizomycotina</taxon>
        <taxon>Eurotiomycetes</taxon>
        <taxon>Eurotiomycetidae</taxon>
        <taxon>Eurotiales</taxon>
        <taxon>Aspergillaceae</taxon>
        <taxon>Penicillium</taxon>
    </lineage>
</organism>
<evidence type="ECO:0000313" key="7">
    <source>
        <dbReference type="EMBL" id="KOS38618.1"/>
    </source>
</evidence>
<dbReference type="AlphaFoldDB" id="A0A0M8NTT5"/>
<dbReference type="SMART" id="SM00906">
    <property type="entry name" value="Fungal_trans"/>
    <property type="match status" value="1"/>
</dbReference>